<dbReference type="InterPro" id="IPR000352">
    <property type="entry name" value="Pep_chain_release_fac_I"/>
</dbReference>
<dbReference type="HAMAP" id="MF_00094">
    <property type="entry name" value="Rel_fac_2"/>
    <property type="match status" value="1"/>
</dbReference>
<dbReference type="NCBIfam" id="TIGR00020">
    <property type="entry name" value="prfB"/>
    <property type="match status" value="1"/>
</dbReference>
<organism evidence="8 11">
    <name type="scientific">Leuconostoc lactis</name>
    <dbReference type="NCBI Taxonomy" id="1246"/>
    <lineage>
        <taxon>Bacteria</taxon>
        <taxon>Bacillati</taxon>
        <taxon>Bacillota</taxon>
        <taxon>Bacilli</taxon>
        <taxon>Lactobacillales</taxon>
        <taxon>Lactobacillaceae</taxon>
        <taxon>Leuconostoc</taxon>
    </lineage>
</organism>
<reference evidence="8 11" key="2">
    <citation type="submission" date="2019-12" db="EMBL/GenBank/DDBJ databases">
        <title>Complete genome sequence of Leuconostoc lactis strain AVN1 provides insights into metabolic potential.</title>
        <authorList>
            <person name="Besrour N."/>
            <person name="Najjari A."/>
            <person name="Fhoula I."/>
            <person name="Jaballah S."/>
            <person name="Klibi N."/>
            <person name="Ouzari H.I."/>
        </authorList>
    </citation>
    <scope>NUCLEOTIDE SEQUENCE [LARGE SCALE GENOMIC DNA]</scope>
    <source>
        <strain evidence="8 11">AVN1</strain>
    </source>
</reference>
<dbReference type="Gene3D" id="1.20.58.410">
    <property type="entry name" value="Release factor"/>
    <property type="match status" value="1"/>
</dbReference>
<reference evidence="9 10" key="1">
    <citation type="submission" date="2019-06" db="EMBL/GenBank/DDBJ databases">
        <title>Genome analyses of bacteria isolated from kimchi.</title>
        <authorList>
            <person name="Lee S."/>
            <person name="Ahn S."/>
            <person name="Roh S."/>
        </authorList>
    </citation>
    <scope>NUCLEOTIDE SEQUENCE [LARGE SCALE GENOMIC DNA]</scope>
    <source>
        <strain evidence="9 10">CBA3625</strain>
    </source>
</reference>
<evidence type="ECO:0000256" key="3">
    <source>
        <dbReference type="ARBA" id="ARBA00019192"/>
    </source>
</evidence>
<dbReference type="PANTHER" id="PTHR43116:SF3">
    <property type="entry name" value="CLASS I PEPTIDE CHAIN RELEASE FACTOR"/>
    <property type="match status" value="1"/>
</dbReference>
<dbReference type="Proteomes" id="UP000321298">
    <property type="component" value="Chromosome"/>
</dbReference>
<dbReference type="Pfam" id="PF03462">
    <property type="entry name" value="PCRF"/>
    <property type="match status" value="1"/>
</dbReference>
<dbReference type="OrthoDB" id="9806673at2"/>
<evidence type="ECO:0000313" key="9">
    <source>
        <dbReference type="EMBL" id="QEA43881.1"/>
    </source>
</evidence>
<keyword evidence="5 6" id="KW-0648">Protein biosynthesis</keyword>
<dbReference type="SUPFAM" id="SSF75620">
    <property type="entry name" value="Release factor"/>
    <property type="match status" value="1"/>
</dbReference>
<dbReference type="Gene3D" id="3.30.160.20">
    <property type="match status" value="1"/>
</dbReference>
<comment type="similarity">
    <text evidence="2 6">Belongs to the prokaryotic/mitochondrial release factor family.</text>
</comment>
<dbReference type="Pfam" id="PF00472">
    <property type="entry name" value="RF-1"/>
    <property type="match status" value="1"/>
</dbReference>
<evidence type="ECO:0000313" key="10">
    <source>
        <dbReference type="Proteomes" id="UP000321298"/>
    </source>
</evidence>
<dbReference type="GeneID" id="66531353"/>
<dbReference type="EMBL" id="CP042387">
    <property type="protein sequence ID" value="QEA43881.1"/>
    <property type="molecule type" value="Genomic_DNA"/>
</dbReference>
<evidence type="ECO:0000256" key="2">
    <source>
        <dbReference type="ARBA" id="ARBA00010835"/>
    </source>
</evidence>
<evidence type="ECO:0000313" key="8">
    <source>
        <dbReference type="EMBL" id="MWN21742.1"/>
    </source>
</evidence>
<protein>
    <recommendedName>
        <fullName evidence="3 6">Peptide chain release factor 2</fullName>
        <shortName evidence="6">RF-2</shortName>
    </recommendedName>
</protein>
<comment type="subcellular location">
    <subcellularLocation>
        <location evidence="6">Cytoplasm</location>
    </subcellularLocation>
</comment>
<evidence type="ECO:0000256" key="1">
    <source>
        <dbReference type="ARBA" id="ARBA00002613"/>
    </source>
</evidence>
<gene>
    <name evidence="6" type="primary">prfB</name>
    <name evidence="9" type="ORF">FGL83_04040</name>
    <name evidence="8" type="ORF">GQS40_11395</name>
</gene>
<dbReference type="KEGG" id="llf:BCR17_04680"/>
<keyword evidence="10" id="KW-1185">Reference proteome</keyword>
<dbReference type="GO" id="GO:0016149">
    <property type="term" value="F:translation release factor activity, codon specific"/>
    <property type="evidence" value="ECO:0007669"/>
    <property type="project" value="UniProtKB-UniRule"/>
</dbReference>
<dbReference type="InterPro" id="IPR005139">
    <property type="entry name" value="PCRF"/>
</dbReference>
<dbReference type="SMART" id="SM00937">
    <property type="entry name" value="PCRF"/>
    <property type="match status" value="1"/>
</dbReference>
<name>A0A0Q1A7Y3_LEULA</name>
<keyword evidence="6" id="KW-0963">Cytoplasm</keyword>
<dbReference type="AlphaFoldDB" id="A0A0Q1A7Y3"/>
<dbReference type="GO" id="GO:0005737">
    <property type="term" value="C:cytoplasm"/>
    <property type="evidence" value="ECO:0007669"/>
    <property type="project" value="UniProtKB-SubCell"/>
</dbReference>
<dbReference type="eggNOG" id="COG1186">
    <property type="taxonomic scope" value="Bacteria"/>
</dbReference>
<dbReference type="STRING" id="1246.BCR17_04680"/>
<evidence type="ECO:0000313" key="11">
    <source>
        <dbReference type="Proteomes" id="UP000478636"/>
    </source>
</evidence>
<proteinExistence type="inferred from homology"/>
<comment type="PTM">
    <text evidence="6">Methylated by PrmC. Methylation increases the termination efficiency of RF2.</text>
</comment>
<keyword evidence="4 6" id="KW-0488">Methylation</keyword>
<dbReference type="InterPro" id="IPR045853">
    <property type="entry name" value="Pep_chain_release_fac_I_sf"/>
</dbReference>
<comment type="function">
    <text evidence="1 6">Peptide chain release factor 2 directs the termination of translation in response to the peptide chain termination codons UGA and UAA.</text>
</comment>
<dbReference type="EMBL" id="WSZI01000017">
    <property type="protein sequence ID" value="MWN21742.1"/>
    <property type="molecule type" value="Genomic_DNA"/>
</dbReference>
<dbReference type="Proteomes" id="UP000478636">
    <property type="component" value="Unassembled WGS sequence"/>
</dbReference>
<dbReference type="RefSeq" id="WP_029509440.1">
    <property type="nucleotide sequence ID" value="NZ_BJMJ01000020.1"/>
</dbReference>
<dbReference type="InterPro" id="IPR004374">
    <property type="entry name" value="PrfB"/>
</dbReference>
<dbReference type="Gene3D" id="3.30.70.1660">
    <property type="match status" value="1"/>
</dbReference>
<feature type="domain" description="Prokaryotic-type class I peptide chain release factors" evidence="7">
    <location>
        <begin position="245"/>
        <end position="261"/>
    </location>
</feature>
<evidence type="ECO:0000256" key="5">
    <source>
        <dbReference type="ARBA" id="ARBA00022917"/>
    </source>
</evidence>
<dbReference type="PANTHER" id="PTHR43116">
    <property type="entry name" value="PEPTIDE CHAIN RELEASE FACTOR 2"/>
    <property type="match status" value="1"/>
</dbReference>
<evidence type="ECO:0000259" key="7">
    <source>
        <dbReference type="PROSITE" id="PS00745"/>
    </source>
</evidence>
<feature type="modified residue" description="N5-methylglutamine" evidence="6">
    <location>
        <position position="252"/>
    </location>
</feature>
<dbReference type="PROSITE" id="PS00745">
    <property type="entry name" value="RF_PROK_I"/>
    <property type="match status" value="1"/>
</dbReference>
<evidence type="ECO:0000256" key="4">
    <source>
        <dbReference type="ARBA" id="ARBA00022481"/>
    </source>
</evidence>
<sequence>MEIIDAKHALADIEENIARFRGTLDLEALTEEIADFENRMTEPGFWDDNVKAQKVIEENNILKNRRDSFLNLTNQAEEIAVLIEMLSEDPEDEDTAAELAASVEKVQKDVEAYNLEQLLTEPYDANNAILEVHPGSGGTESTDWGANLYRMYTRWAQQHGFQVEVLDYHAGDEAGIDSATIKISGHNAYGFLRSEKGVHRFVRISPFDSAGRRHTSFVSVDVMPELDDTIEVEVRDDDIKMDVFRSGGAGGQNVNKVSTGVRLTHEPTGIVVSSTVERTQYGNRDYAMRLLKGKLYQLELEKQAAERAALTGEKMENGWGSQIRSYVLHPYQMVKDHRTNYETNQPQQVLDGDLDPFINAYLQWQLSLKNPN</sequence>
<accession>A0A0Q1A7Y3</accession>
<evidence type="ECO:0000256" key="6">
    <source>
        <dbReference type="HAMAP-Rule" id="MF_00094"/>
    </source>
</evidence>